<keyword evidence="2" id="KW-0813">Transport</keyword>
<dbReference type="PANTHER" id="PTHR30061:SF50">
    <property type="entry name" value="MALTOSE_MALTODEXTRIN-BINDING PERIPLASMIC PROTEIN"/>
    <property type="match status" value="1"/>
</dbReference>
<dbReference type="AlphaFoldDB" id="A0A6J4NLI0"/>
<dbReference type="Gene3D" id="3.40.190.10">
    <property type="entry name" value="Periplasmic binding protein-like II"/>
    <property type="match status" value="1"/>
</dbReference>
<dbReference type="GO" id="GO:1901982">
    <property type="term" value="F:maltose binding"/>
    <property type="evidence" value="ECO:0007669"/>
    <property type="project" value="TreeGrafter"/>
</dbReference>
<organism evidence="5">
    <name type="scientific">uncultured Quadrisphaera sp</name>
    <dbReference type="NCBI Taxonomy" id="904978"/>
    <lineage>
        <taxon>Bacteria</taxon>
        <taxon>Bacillati</taxon>
        <taxon>Actinomycetota</taxon>
        <taxon>Actinomycetes</taxon>
        <taxon>Kineosporiales</taxon>
        <taxon>Kineosporiaceae</taxon>
        <taxon>Quadrisphaera</taxon>
        <taxon>environmental samples</taxon>
    </lineage>
</organism>
<dbReference type="SUPFAM" id="SSF53850">
    <property type="entry name" value="Periplasmic binding protein-like II"/>
    <property type="match status" value="1"/>
</dbReference>
<evidence type="ECO:0000256" key="2">
    <source>
        <dbReference type="ARBA" id="ARBA00022448"/>
    </source>
</evidence>
<accession>A0A6J4NLI0</accession>
<dbReference type="CDD" id="cd13585">
    <property type="entry name" value="PBP2_TMBP_like"/>
    <property type="match status" value="1"/>
</dbReference>
<gene>
    <name evidence="5" type="ORF">AVDCRST_MAG35-408</name>
</gene>
<evidence type="ECO:0000256" key="1">
    <source>
        <dbReference type="ARBA" id="ARBA00008520"/>
    </source>
</evidence>
<evidence type="ECO:0008006" key="6">
    <source>
        <dbReference type="Google" id="ProtNLM"/>
    </source>
</evidence>
<keyword evidence="3" id="KW-0732">Signal</keyword>
<dbReference type="PANTHER" id="PTHR30061">
    <property type="entry name" value="MALTOSE-BINDING PERIPLASMIC PROTEIN"/>
    <property type="match status" value="1"/>
</dbReference>
<sequence>MSRPPRPSLRPTSQRRRSRPGVLGASLLVGALTLTGCGGGSSGGSDVPDDGSTLTMWVRSAGPDRLAQALVDAYNESHENQIELTVVPADNYQQVVGAAAGGDELPDLLAADVVYSPNYVEQGLLLDITERIEGLDFVDDLSTAQSEAASDADGNLYGAPFSIDSSFLVYNKDLYAAAGLDPEAPPRDFEELYAHAEAVRALGGDTYGYYWPGNCAGCNAFTVFPMLAAAGEPPVEAGEPVQLDGEAMGQVLELHQRMYANDIMSPASAQESGATWDDEFIAGTVGILPIGNFVFTELVDSGFEYGYAPIPAPDGSATSTFVGGDIVGITASSDHVEQAWDFIEWSLQEEAQVEVLAQAGFLPSRVDLADNEYSAQDPRVVAVIENLAGGYTPSALNYGEVFNTATGPWLTGLRDAVVNGQPVDQVLGTMQEDSAAVLDEQ</sequence>
<protein>
    <recommendedName>
        <fullName evidence="6">ABC transporter, substrate-binding protein (Cluster 1, maltose/g3p/polyamine/iron)</fullName>
    </recommendedName>
</protein>
<proteinExistence type="inferred from homology"/>
<dbReference type="InterPro" id="IPR006059">
    <property type="entry name" value="SBP"/>
</dbReference>
<dbReference type="GO" id="GO:0055052">
    <property type="term" value="C:ATP-binding cassette (ABC) transporter complex, substrate-binding subunit-containing"/>
    <property type="evidence" value="ECO:0007669"/>
    <property type="project" value="TreeGrafter"/>
</dbReference>
<dbReference type="GO" id="GO:0042956">
    <property type="term" value="P:maltodextrin transmembrane transport"/>
    <property type="evidence" value="ECO:0007669"/>
    <property type="project" value="TreeGrafter"/>
</dbReference>
<dbReference type="Pfam" id="PF13416">
    <property type="entry name" value="SBP_bac_8"/>
    <property type="match status" value="1"/>
</dbReference>
<comment type="similarity">
    <text evidence="1">Belongs to the bacterial solute-binding protein 1 family.</text>
</comment>
<name>A0A6J4NLI0_9ACTN</name>
<feature type="region of interest" description="Disordered" evidence="4">
    <location>
        <begin position="1"/>
        <end position="20"/>
    </location>
</feature>
<evidence type="ECO:0000256" key="4">
    <source>
        <dbReference type="SAM" id="MobiDB-lite"/>
    </source>
</evidence>
<reference evidence="5" key="1">
    <citation type="submission" date="2020-02" db="EMBL/GenBank/DDBJ databases">
        <authorList>
            <person name="Meier V. D."/>
        </authorList>
    </citation>
    <scope>NUCLEOTIDE SEQUENCE</scope>
    <source>
        <strain evidence="5">AVDCRST_MAG35</strain>
    </source>
</reference>
<evidence type="ECO:0000256" key="3">
    <source>
        <dbReference type="ARBA" id="ARBA00022729"/>
    </source>
</evidence>
<dbReference type="GO" id="GO:0015768">
    <property type="term" value="P:maltose transport"/>
    <property type="evidence" value="ECO:0007669"/>
    <property type="project" value="TreeGrafter"/>
</dbReference>
<evidence type="ECO:0000313" key="5">
    <source>
        <dbReference type="EMBL" id="CAA9391204.1"/>
    </source>
</evidence>
<dbReference type="EMBL" id="CADCUY010000085">
    <property type="protein sequence ID" value="CAA9391204.1"/>
    <property type="molecule type" value="Genomic_DNA"/>
</dbReference>